<name>A0A369J897_HYPMA</name>
<evidence type="ECO:0000313" key="1">
    <source>
        <dbReference type="EMBL" id="RDB16645.1"/>
    </source>
</evidence>
<protein>
    <submittedName>
        <fullName evidence="1">Uncharacterized protein</fullName>
    </submittedName>
</protein>
<dbReference type="InParanoid" id="A0A369J897"/>
<dbReference type="AlphaFoldDB" id="A0A369J897"/>
<sequence length="81" mass="9449">MKEQLLQKALRDLELYSPRPAFRLPSSPSVDTLREILENAPSVKPVIAYYSDPDDAEEDEREEQKLKEDGERPLCLVEFHY</sequence>
<organism evidence="1 2">
    <name type="scientific">Hypsizygus marmoreus</name>
    <name type="common">White beech mushroom</name>
    <name type="synonym">Agaricus marmoreus</name>
    <dbReference type="NCBI Taxonomy" id="39966"/>
    <lineage>
        <taxon>Eukaryota</taxon>
        <taxon>Fungi</taxon>
        <taxon>Dikarya</taxon>
        <taxon>Basidiomycota</taxon>
        <taxon>Agaricomycotina</taxon>
        <taxon>Agaricomycetes</taxon>
        <taxon>Agaricomycetidae</taxon>
        <taxon>Agaricales</taxon>
        <taxon>Tricholomatineae</taxon>
        <taxon>Lyophyllaceae</taxon>
        <taxon>Hypsizygus</taxon>
    </lineage>
</organism>
<keyword evidence="2" id="KW-1185">Reference proteome</keyword>
<dbReference type="Proteomes" id="UP000076154">
    <property type="component" value="Unassembled WGS sequence"/>
</dbReference>
<proteinExistence type="predicted"/>
<comment type="caution">
    <text evidence="1">The sequence shown here is derived from an EMBL/GenBank/DDBJ whole genome shotgun (WGS) entry which is preliminary data.</text>
</comment>
<accession>A0A369J897</accession>
<evidence type="ECO:0000313" key="2">
    <source>
        <dbReference type="Proteomes" id="UP000076154"/>
    </source>
</evidence>
<dbReference type="EMBL" id="LUEZ02000122">
    <property type="protein sequence ID" value="RDB16645.1"/>
    <property type="molecule type" value="Genomic_DNA"/>
</dbReference>
<reference evidence="1" key="1">
    <citation type="submission" date="2018-04" db="EMBL/GenBank/DDBJ databases">
        <title>Whole genome sequencing of Hypsizygus marmoreus.</title>
        <authorList>
            <person name="Choi I.-G."/>
            <person name="Min B."/>
            <person name="Kim J.-G."/>
            <person name="Kim S."/>
            <person name="Oh Y.-L."/>
            <person name="Kong W.-S."/>
            <person name="Park H."/>
            <person name="Jeong J."/>
            <person name="Song E.-S."/>
        </authorList>
    </citation>
    <scope>NUCLEOTIDE SEQUENCE [LARGE SCALE GENOMIC DNA]</scope>
    <source>
        <strain evidence="1">51987-8</strain>
    </source>
</reference>
<gene>
    <name evidence="1" type="ORF">Hypma_002364</name>
</gene>